<protein>
    <submittedName>
        <fullName evidence="1">Uncharacterized protein</fullName>
    </submittedName>
</protein>
<gene>
    <name evidence="1" type="ORF">CG716_11065</name>
</gene>
<evidence type="ECO:0000313" key="1">
    <source>
        <dbReference type="EMBL" id="OYN79990.1"/>
    </source>
</evidence>
<reference evidence="1 2" key="1">
    <citation type="submission" date="2017-07" db="EMBL/GenBank/DDBJ databases">
        <title>The new phylogeny of genus Mycobacterium.</title>
        <authorList>
            <person name="Tortoli E."/>
            <person name="Trovato A."/>
            <person name="Cirillo D.M."/>
        </authorList>
    </citation>
    <scope>NUCLEOTIDE SEQUENCE [LARGE SCALE GENOMIC DNA]</scope>
    <source>
        <strain evidence="1 2">ATCC 33027</strain>
    </source>
</reference>
<sequence>MPTLSDDDRYMLALWLIRAYLLSDEWEADFHIAWIQTQSGLSDEAFAPAAHEAWKSAQGWRSAGRVGEAIALIDEQLTTP</sequence>
<comment type="caution">
    <text evidence="1">The sequence shown here is derived from an EMBL/GenBank/DDBJ whole genome shotgun (WGS) entry which is preliminary data.</text>
</comment>
<dbReference type="EMBL" id="NOZR01000007">
    <property type="protein sequence ID" value="OYN79990.1"/>
    <property type="molecule type" value="Genomic_DNA"/>
</dbReference>
<keyword evidence="2" id="KW-1185">Reference proteome</keyword>
<organism evidence="1 2">
    <name type="scientific">Mycolicibacterium sphagni</name>
    <dbReference type="NCBI Taxonomy" id="1786"/>
    <lineage>
        <taxon>Bacteria</taxon>
        <taxon>Bacillati</taxon>
        <taxon>Actinomycetota</taxon>
        <taxon>Actinomycetes</taxon>
        <taxon>Mycobacteriales</taxon>
        <taxon>Mycobacteriaceae</taxon>
        <taxon>Mycolicibacterium</taxon>
    </lineage>
</organism>
<name>A0A255DLM1_9MYCO</name>
<proteinExistence type="predicted"/>
<dbReference type="Proteomes" id="UP000216063">
    <property type="component" value="Unassembled WGS sequence"/>
</dbReference>
<accession>A0A255DLM1</accession>
<dbReference type="AlphaFoldDB" id="A0A255DLM1"/>
<evidence type="ECO:0000313" key="2">
    <source>
        <dbReference type="Proteomes" id="UP000216063"/>
    </source>
</evidence>